<evidence type="ECO:0000313" key="2">
    <source>
        <dbReference type="Proteomes" id="UP000051131"/>
    </source>
</evidence>
<keyword evidence="2" id="KW-1185">Reference proteome</keyword>
<organism evidence="1 2">
    <name type="scientific">Liquorilactobacillus cacaonum DSM 21116</name>
    <dbReference type="NCBI Taxonomy" id="1423729"/>
    <lineage>
        <taxon>Bacteria</taxon>
        <taxon>Bacillati</taxon>
        <taxon>Bacillota</taxon>
        <taxon>Bacilli</taxon>
        <taxon>Lactobacillales</taxon>
        <taxon>Lactobacillaceae</taxon>
        <taxon>Liquorilactobacillus</taxon>
    </lineage>
</organism>
<evidence type="ECO:0000313" key="1">
    <source>
        <dbReference type="EMBL" id="KRM90844.1"/>
    </source>
</evidence>
<name>A0A0R2CRL9_9LACO</name>
<reference evidence="1 2" key="1">
    <citation type="journal article" date="2015" name="Genome Announc.">
        <title>Expanding the biotechnology potential of lactobacilli through comparative genomics of 213 strains and associated genera.</title>
        <authorList>
            <person name="Sun Z."/>
            <person name="Harris H.M."/>
            <person name="McCann A."/>
            <person name="Guo C."/>
            <person name="Argimon S."/>
            <person name="Zhang W."/>
            <person name="Yang X."/>
            <person name="Jeffery I.B."/>
            <person name="Cooney J.C."/>
            <person name="Kagawa T.F."/>
            <person name="Liu W."/>
            <person name="Song Y."/>
            <person name="Salvetti E."/>
            <person name="Wrobel A."/>
            <person name="Rasinkangas P."/>
            <person name="Parkhill J."/>
            <person name="Rea M.C."/>
            <person name="O'Sullivan O."/>
            <person name="Ritari J."/>
            <person name="Douillard F.P."/>
            <person name="Paul Ross R."/>
            <person name="Yang R."/>
            <person name="Briner A.E."/>
            <person name="Felis G.E."/>
            <person name="de Vos W.M."/>
            <person name="Barrangou R."/>
            <person name="Klaenhammer T.R."/>
            <person name="Caufield P.W."/>
            <person name="Cui Y."/>
            <person name="Zhang H."/>
            <person name="O'Toole P.W."/>
        </authorList>
    </citation>
    <scope>NUCLEOTIDE SEQUENCE [LARGE SCALE GENOMIC DNA]</scope>
    <source>
        <strain evidence="1 2">DSM 21116</strain>
    </source>
</reference>
<proteinExistence type="predicted"/>
<dbReference type="PATRIC" id="fig|1423729.3.peg.848"/>
<protein>
    <submittedName>
        <fullName evidence="1">Uncharacterized protein</fullName>
    </submittedName>
</protein>
<sequence length="68" mass="7831">MQKIVLNKKTLTFLKHVSSKERVRNISDFEGGDKNIYHYATGIKNKTIGVDMKKVGLLNWHIKTVSEE</sequence>
<gene>
    <name evidence="1" type="ORF">FC80_GL000838</name>
</gene>
<dbReference type="AlphaFoldDB" id="A0A0R2CRL9"/>
<accession>A0A0R2CRL9</accession>
<dbReference type="EMBL" id="AYZE01000014">
    <property type="protein sequence ID" value="KRM90844.1"/>
    <property type="molecule type" value="Genomic_DNA"/>
</dbReference>
<comment type="caution">
    <text evidence="1">The sequence shown here is derived from an EMBL/GenBank/DDBJ whole genome shotgun (WGS) entry which is preliminary data.</text>
</comment>
<dbReference type="Proteomes" id="UP000051131">
    <property type="component" value="Unassembled WGS sequence"/>
</dbReference>